<dbReference type="RefSeq" id="WP_154229275.1">
    <property type="nucleotide sequence ID" value="NZ_CP045309.1"/>
</dbReference>
<dbReference type="EMBL" id="JAAHBZ010000008">
    <property type="protein sequence ID" value="NES29700.1"/>
    <property type="molecule type" value="Genomic_DNA"/>
</dbReference>
<evidence type="ECO:0000313" key="3">
    <source>
        <dbReference type="Proteomes" id="UP000402241"/>
    </source>
</evidence>
<evidence type="ECO:0000313" key="1">
    <source>
        <dbReference type="EMBL" id="NES29700.1"/>
    </source>
</evidence>
<evidence type="ECO:0000313" key="4">
    <source>
        <dbReference type="Proteomes" id="UP000477779"/>
    </source>
</evidence>
<keyword evidence="3" id="KW-1185">Reference proteome</keyword>
<dbReference type="Pfam" id="PF13671">
    <property type="entry name" value="AAA_33"/>
    <property type="match status" value="1"/>
</dbReference>
<dbReference type="AlphaFoldDB" id="A0AAJ2ZHA6"/>
<name>A0AAJ2ZHA6_9ACTN</name>
<evidence type="ECO:0000313" key="2">
    <source>
        <dbReference type="EMBL" id="QGL50109.1"/>
    </source>
</evidence>
<dbReference type="SUPFAM" id="SSF52540">
    <property type="entry name" value="P-loop containing nucleoside triphosphate hydrolases"/>
    <property type="match status" value="1"/>
</dbReference>
<organism evidence="1 4">
    <name type="scientific">Micromonospora terminaliae</name>
    <dbReference type="NCBI Taxonomy" id="1914461"/>
    <lineage>
        <taxon>Bacteria</taxon>
        <taxon>Bacillati</taxon>
        <taxon>Actinomycetota</taxon>
        <taxon>Actinomycetes</taxon>
        <taxon>Micromonosporales</taxon>
        <taxon>Micromonosporaceae</taxon>
        <taxon>Micromonospora</taxon>
    </lineage>
</organism>
<protein>
    <submittedName>
        <fullName evidence="1">AAA family ATPase</fullName>
    </submittedName>
</protein>
<sequence length="211" mass="21736">MVVRERPVVVAVCGYPGAGKTTVAAATAGHLGIPFLTRDEIKTGLGLSTASVAEDGQVRFDRDYHVAGGPVSLRAEAVMVDAVRLFAASGVSFVVESSVLSHETLGVLLACGARVVAVHVVAEEEAIGRRLGARAAAGRAVDQQLLAQFRRGAMKRSVFAPPEGVDAVVELDTSAGGAPAVESIAAAVATLLGREQPGRHPRAPEPERQSA</sequence>
<dbReference type="Proteomes" id="UP000402241">
    <property type="component" value="Chromosome"/>
</dbReference>
<accession>A0AAJ2ZHA6</accession>
<dbReference type="InterPro" id="IPR027417">
    <property type="entry name" value="P-loop_NTPase"/>
</dbReference>
<reference evidence="2 3" key="1">
    <citation type="submission" date="2019-10" db="EMBL/GenBank/DDBJ databases">
        <title>Genome Sequence of Micromonospora terminaliae DSM 101760.</title>
        <authorList>
            <person name="Guo L."/>
        </authorList>
    </citation>
    <scope>NUCLEOTIDE SEQUENCE [LARGE SCALE GENOMIC DNA]</scope>
    <source>
        <strain evidence="2 3">DSM 101760</strain>
    </source>
</reference>
<reference evidence="1 4" key="2">
    <citation type="submission" date="2020-02" db="EMBL/GenBank/DDBJ databases">
        <title>WGS of Micromonospora spp. isolated from hot spring.</title>
        <authorList>
            <person name="Thawai C."/>
        </authorList>
    </citation>
    <scope>NUCLEOTIDE SEQUENCE [LARGE SCALE GENOMIC DNA]</scope>
    <source>
        <strain evidence="1 4">TMS7</strain>
    </source>
</reference>
<dbReference type="EMBL" id="CP045309">
    <property type="protein sequence ID" value="QGL50109.1"/>
    <property type="molecule type" value="Genomic_DNA"/>
</dbReference>
<proteinExistence type="predicted"/>
<dbReference type="Proteomes" id="UP000477779">
    <property type="component" value="Unassembled WGS sequence"/>
</dbReference>
<gene>
    <name evidence="1" type="ORF">G3561_19375</name>
    <name evidence="2" type="ORF">GCE86_25670</name>
</gene>
<dbReference type="Gene3D" id="3.40.50.300">
    <property type="entry name" value="P-loop containing nucleotide triphosphate hydrolases"/>
    <property type="match status" value="1"/>
</dbReference>